<sequence length="293" mass="32143">MSDLPADNFGAAPVAIVGAGTLGRRIALMMFAHGVRVRLYDAQPTSAQAALTFIEQQAPALAERTGHIAGKIEISTDLSQAVEGAWLIIEAIPEDIELKRALFGELDRLASSSAILASNSSSYPSSQMIDQVSAQGRSRVVNTHFYMPPTQNAVEIASCGHTEDAIITRLNHFFPRCGFYPFVVRKESVGFIFNRVWAAVKRECLEVVATGVSTPEDVDGIYKVSLGAQFGPFEMMDRIGLDVVYNIEKHYAALNPELSAQPLKLLKEYINQGHLGMKTGQGFYQYDDKGQRR</sequence>
<dbReference type="AlphaFoldDB" id="A0A443IDN9"/>
<dbReference type="InterPro" id="IPR013328">
    <property type="entry name" value="6PGD_dom2"/>
</dbReference>
<feature type="domain" description="3-hydroxyacyl-CoA dehydrogenase NAD binding" evidence="4">
    <location>
        <begin position="14"/>
        <end position="186"/>
    </location>
</feature>
<protein>
    <submittedName>
        <fullName evidence="5">3-hydroxybutyryl-CoA dehydrogenase</fullName>
    </submittedName>
</protein>
<dbReference type="PIRSF" id="PIRSF000105">
    <property type="entry name" value="HCDH"/>
    <property type="match status" value="1"/>
</dbReference>
<dbReference type="SUPFAM" id="SSF51735">
    <property type="entry name" value="NAD(P)-binding Rossmann-fold domains"/>
    <property type="match status" value="1"/>
</dbReference>
<dbReference type="GO" id="GO:0006631">
    <property type="term" value="P:fatty acid metabolic process"/>
    <property type="evidence" value="ECO:0007669"/>
    <property type="project" value="InterPro"/>
</dbReference>
<evidence type="ECO:0000313" key="6">
    <source>
        <dbReference type="Proteomes" id="UP000288794"/>
    </source>
</evidence>
<dbReference type="Gene3D" id="3.40.50.720">
    <property type="entry name" value="NAD(P)-binding Rossmann-like Domain"/>
    <property type="match status" value="1"/>
</dbReference>
<dbReference type="Pfam" id="PF02737">
    <property type="entry name" value="3HCDH_N"/>
    <property type="match status" value="1"/>
</dbReference>
<proteinExistence type="predicted"/>
<name>A0A443IDN9_9GAMM</name>
<dbReference type="Pfam" id="PF00725">
    <property type="entry name" value="3HCDH"/>
    <property type="match status" value="1"/>
</dbReference>
<dbReference type="InterPro" id="IPR006108">
    <property type="entry name" value="3HC_DH_C"/>
</dbReference>
<gene>
    <name evidence="5" type="ORF">ED28_09215</name>
</gene>
<feature type="domain" description="3-hydroxyacyl-CoA dehydrogenase C-terminal" evidence="3">
    <location>
        <begin position="190"/>
        <end position="286"/>
    </location>
</feature>
<dbReference type="GO" id="GO:0070403">
    <property type="term" value="F:NAD+ binding"/>
    <property type="evidence" value="ECO:0007669"/>
    <property type="project" value="InterPro"/>
</dbReference>
<comment type="caution">
    <text evidence="5">The sequence shown here is derived from an EMBL/GenBank/DDBJ whole genome shotgun (WGS) entry which is preliminary data.</text>
</comment>
<dbReference type="PANTHER" id="PTHR48075">
    <property type="entry name" value="3-HYDROXYACYL-COA DEHYDROGENASE FAMILY PROTEIN"/>
    <property type="match status" value="1"/>
</dbReference>
<evidence type="ECO:0000259" key="3">
    <source>
        <dbReference type="Pfam" id="PF00725"/>
    </source>
</evidence>
<keyword evidence="6" id="KW-1185">Reference proteome</keyword>
<dbReference type="InterPro" id="IPR022694">
    <property type="entry name" value="3-OHacyl-CoA_DH"/>
</dbReference>
<dbReference type="InterPro" id="IPR006176">
    <property type="entry name" value="3-OHacyl-CoA_DH_NAD-bd"/>
</dbReference>
<dbReference type="SUPFAM" id="SSF48179">
    <property type="entry name" value="6-phosphogluconate dehydrogenase C-terminal domain-like"/>
    <property type="match status" value="1"/>
</dbReference>
<evidence type="ECO:0000313" key="5">
    <source>
        <dbReference type="EMBL" id="RWR02234.1"/>
    </source>
</evidence>
<organism evidence="5 6">
    <name type="scientific">[Pantoea] beijingensis</name>
    <dbReference type="NCBI Taxonomy" id="1324864"/>
    <lineage>
        <taxon>Bacteria</taxon>
        <taxon>Pseudomonadati</taxon>
        <taxon>Pseudomonadota</taxon>
        <taxon>Gammaproteobacteria</taxon>
        <taxon>Enterobacterales</taxon>
        <taxon>Erwiniaceae</taxon>
        <taxon>Erwinia</taxon>
    </lineage>
</organism>
<feature type="site" description="Important for catalytic activity" evidence="2">
    <location>
        <position position="144"/>
    </location>
</feature>
<dbReference type="Proteomes" id="UP000288794">
    <property type="component" value="Unassembled WGS sequence"/>
</dbReference>
<evidence type="ECO:0000256" key="1">
    <source>
        <dbReference type="ARBA" id="ARBA00023002"/>
    </source>
</evidence>
<evidence type="ECO:0000256" key="2">
    <source>
        <dbReference type="PIRSR" id="PIRSR000105-1"/>
    </source>
</evidence>
<dbReference type="InterPro" id="IPR008927">
    <property type="entry name" value="6-PGluconate_DH-like_C_sf"/>
</dbReference>
<keyword evidence="1" id="KW-0560">Oxidoreductase</keyword>
<dbReference type="PANTHER" id="PTHR48075:SF3">
    <property type="entry name" value="3-HYDROXYACYL-COA DEHYDROGENASE"/>
    <property type="match status" value="1"/>
</dbReference>
<dbReference type="EMBL" id="JMEE01000028">
    <property type="protein sequence ID" value="RWR02234.1"/>
    <property type="molecule type" value="Genomic_DNA"/>
</dbReference>
<dbReference type="GO" id="GO:0016616">
    <property type="term" value="F:oxidoreductase activity, acting on the CH-OH group of donors, NAD or NADP as acceptor"/>
    <property type="evidence" value="ECO:0007669"/>
    <property type="project" value="InterPro"/>
</dbReference>
<evidence type="ECO:0000259" key="4">
    <source>
        <dbReference type="Pfam" id="PF02737"/>
    </source>
</evidence>
<accession>A0A443IDN9</accession>
<dbReference type="RefSeq" id="WP_128177288.1">
    <property type="nucleotide sequence ID" value="NZ_CP071409.1"/>
</dbReference>
<dbReference type="Gene3D" id="1.10.1040.10">
    <property type="entry name" value="N-(1-d-carboxylethyl)-l-norvaline Dehydrogenase, domain 2"/>
    <property type="match status" value="1"/>
</dbReference>
<dbReference type="InterPro" id="IPR036291">
    <property type="entry name" value="NAD(P)-bd_dom_sf"/>
</dbReference>
<reference evidence="5 6" key="1">
    <citation type="submission" date="2014-04" db="EMBL/GenBank/DDBJ databases">
        <title>Draft genome sequence of Pantoea beijingensis strain LMG 27579, an emerging pathogen to Pleurotus eryngii with potential industrial application.</title>
        <authorList>
            <person name="Xu F."/>
            <person name="Liu Y."/>
            <person name="Wang S."/>
            <person name="Yin Y."/>
            <person name="Ma Y."/>
            <person name="Zhao S."/>
            <person name="Rong C."/>
        </authorList>
    </citation>
    <scope>NUCLEOTIDE SEQUENCE [LARGE SCALE GENOMIC DNA]</scope>
    <source>
        <strain evidence="5 6">LMG 27579</strain>
    </source>
</reference>